<sequence length="176" mass="18803">MLLAGGFALFAGLSRAQPERPLRPTDGIAVLTGGPQRVEAGLRLLQEGEGRWLIISGVGRDAPLDQLMRHAGLDPQATEIETRITVGRQATSTRGNGAEVAEWVQARQIASLRVVTAAFHMPRALLELRRTLPGVELVPHPVQASGARPGLLMREYGKLVGAMLGLSALKPEKPPS</sequence>
<evidence type="ECO:0000259" key="1">
    <source>
        <dbReference type="Pfam" id="PF02698"/>
    </source>
</evidence>
<feature type="domain" description="DUF218" evidence="1">
    <location>
        <begin position="26"/>
        <end position="156"/>
    </location>
</feature>
<dbReference type="OrthoDB" id="9812311at2"/>
<accession>A0A1V2GXB6</accession>
<comment type="caution">
    <text evidence="2">The sequence shown here is derived from an EMBL/GenBank/DDBJ whole genome shotgun (WGS) entry which is preliminary data.</text>
</comment>
<dbReference type="PANTHER" id="PTHR30336">
    <property type="entry name" value="INNER MEMBRANE PROTEIN, PROBABLE PERMEASE"/>
    <property type="match status" value="1"/>
</dbReference>
<dbReference type="InterPro" id="IPR003848">
    <property type="entry name" value="DUF218"/>
</dbReference>
<name>A0A1V2GXB6_9PROT</name>
<organism evidence="2 3">
    <name type="scientific">Teichococcus deserti</name>
    <dbReference type="NCBI Taxonomy" id="1817963"/>
    <lineage>
        <taxon>Bacteria</taxon>
        <taxon>Pseudomonadati</taxon>
        <taxon>Pseudomonadota</taxon>
        <taxon>Alphaproteobacteria</taxon>
        <taxon>Acetobacterales</taxon>
        <taxon>Roseomonadaceae</taxon>
        <taxon>Roseomonas</taxon>
    </lineage>
</organism>
<dbReference type="GO" id="GO:0043164">
    <property type="term" value="P:Gram-negative-bacterium-type cell wall biogenesis"/>
    <property type="evidence" value="ECO:0007669"/>
    <property type="project" value="TreeGrafter"/>
</dbReference>
<dbReference type="CDD" id="cd06259">
    <property type="entry name" value="YdcF-like"/>
    <property type="match status" value="1"/>
</dbReference>
<dbReference type="GO" id="GO:0000270">
    <property type="term" value="P:peptidoglycan metabolic process"/>
    <property type="evidence" value="ECO:0007669"/>
    <property type="project" value="TreeGrafter"/>
</dbReference>
<dbReference type="AlphaFoldDB" id="A0A1V2GXB6"/>
<gene>
    <name evidence="2" type="ORF">BKE38_21255</name>
</gene>
<evidence type="ECO:0000313" key="2">
    <source>
        <dbReference type="EMBL" id="ONG49032.1"/>
    </source>
</evidence>
<dbReference type="Proteomes" id="UP000188879">
    <property type="component" value="Unassembled WGS sequence"/>
</dbReference>
<keyword evidence="3" id="KW-1185">Reference proteome</keyword>
<reference evidence="2 3" key="1">
    <citation type="submission" date="2016-10" db="EMBL/GenBank/DDBJ databases">
        <title>Draft Genome sequence of Roseomonas sp. strain M3.</title>
        <authorList>
            <person name="Subhash Y."/>
            <person name="Lee S."/>
        </authorList>
    </citation>
    <scope>NUCLEOTIDE SEQUENCE [LARGE SCALE GENOMIC DNA]</scope>
    <source>
        <strain evidence="2 3">M3</strain>
    </source>
</reference>
<dbReference type="EMBL" id="MLCO01000232">
    <property type="protein sequence ID" value="ONG49032.1"/>
    <property type="molecule type" value="Genomic_DNA"/>
</dbReference>
<dbReference type="InterPro" id="IPR051599">
    <property type="entry name" value="Cell_Envelope_Assoc"/>
</dbReference>
<protein>
    <recommendedName>
        <fullName evidence="1">DUF218 domain-containing protein</fullName>
    </recommendedName>
</protein>
<dbReference type="Pfam" id="PF02698">
    <property type="entry name" value="DUF218"/>
    <property type="match status" value="1"/>
</dbReference>
<dbReference type="PANTHER" id="PTHR30336:SF4">
    <property type="entry name" value="ENVELOPE BIOGENESIS FACTOR ELYC"/>
    <property type="match status" value="1"/>
</dbReference>
<dbReference type="GO" id="GO:0005886">
    <property type="term" value="C:plasma membrane"/>
    <property type="evidence" value="ECO:0007669"/>
    <property type="project" value="TreeGrafter"/>
</dbReference>
<proteinExistence type="predicted"/>
<evidence type="ECO:0000313" key="3">
    <source>
        <dbReference type="Proteomes" id="UP000188879"/>
    </source>
</evidence>